<proteinExistence type="predicted"/>
<evidence type="ECO:0000313" key="4">
    <source>
        <dbReference type="Proteomes" id="UP000095767"/>
    </source>
</evidence>
<dbReference type="Pfam" id="PF23598">
    <property type="entry name" value="LRR_14"/>
    <property type="match status" value="1"/>
</dbReference>
<reference evidence="3 4" key="1">
    <citation type="submission" date="2016-09" db="EMBL/GenBank/DDBJ databases">
        <title>The draft genome of Dichanthelium oligosanthes: A C3 panicoid grass species.</title>
        <authorList>
            <person name="Studer A.J."/>
            <person name="Schnable J.C."/>
            <person name="Brutnell T.P."/>
        </authorList>
    </citation>
    <scope>NUCLEOTIDE SEQUENCE [LARGE SCALE GENOMIC DNA]</scope>
    <source>
        <strain evidence="4">cv. Kellogg 1175</strain>
        <tissue evidence="3">Leaf</tissue>
    </source>
</reference>
<organism evidence="3 4">
    <name type="scientific">Dichanthelium oligosanthes</name>
    <dbReference type="NCBI Taxonomy" id="888268"/>
    <lineage>
        <taxon>Eukaryota</taxon>
        <taxon>Viridiplantae</taxon>
        <taxon>Streptophyta</taxon>
        <taxon>Embryophyta</taxon>
        <taxon>Tracheophyta</taxon>
        <taxon>Spermatophyta</taxon>
        <taxon>Magnoliopsida</taxon>
        <taxon>Liliopsida</taxon>
        <taxon>Poales</taxon>
        <taxon>Poaceae</taxon>
        <taxon>PACMAD clade</taxon>
        <taxon>Panicoideae</taxon>
        <taxon>Panicodae</taxon>
        <taxon>Paniceae</taxon>
        <taxon>Dichantheliinae</taxon>
        <taxon>Dichanthelium</taxon>
    </lineage>
</organism>
<evidence type="ECO:0000259" key="2">
    <source>
        <dbReference type="Pfam" id="PF23598"/>
    </source>
</evidence>
<dbReference type="SUPFAM" id="SSF52047">
    <property type="entry name" value="RNI-like"/>
    <property type="match status" value="1"/>
</dbReference>
<protein>
    <recommendedName>
        <fullName evidence="2">Disease resistance R13L4/SHOC-2-like LRR domain-containing protein</fullName>
    </recommendedName>
</protein>
<dbReference type="PANTHER" id="PTHR47186">
    <property type="entry name" value="LEUCINE-RICH REPEAT-CONTAINING PROTEIN 57"/>
    <property type="match status" value="1"/>
</dbReference>
<keyword evidence="4" id="KW-1185">Reference proteome</keyword>
<dbReference type="AlphaFoldDB" id="A0A1E5V7D4"/>
<accession>A0A1E5V7D4</accession>
<feature type="domain" description="Disease resistance R13L4/SHOC-2-like LRR" evidence="2">
    <location>
        <begin position="2"/>
        <end position="220"/>
    </location>
</feature>
<dbReference type="InterPro" id="IPR032675">
    <property type="entry name" value="LRR_dom_sf"/>
</dbReference>
<dbReference type="PANTHER" id="PTHR47186:SF22">
    <property type="entry name" value="OS11G0589401 PROTEIN"/>
    <property type="match status" value="1"/>
</dbReference>
<dbReference type="InterPro" id="IPR055414">
    <property type="entry name" value="LRR_R13L4/SHOC2-like"/>
</dbReference>
<comment type="caution">
    <text evidence="3">The sequence shown here is derived from an EMBL/GenBank/DDBJ whole genome shotgun (WGS) entry which is preliminary data.</text>
</comment>
<keyword evidence="1" id="KW-0677">Repeat</keyword>
<dbReference type="EMBL" id="LWDX02049317">
    <property type="protein sequence ID" value="OEL20895.1"/>
    <property type="molecule type" value="Genomic_DNA"/>
</dbReference>
<dbReference type="OrthoDB" id="693948at2759"/>
<sequence>MEDCHLENLGDLLHLRYLKLTGPGISGLPKQTGNLKFLQTLHVGEAAIKELPSSIVLLPQLVCLLCIHWSRSTRLPDGFGKLTSLEELRISAVGYDKCKKGRFLKELGSLVELRVLNVEIDQMDESVQRDLVESLHNLHKIQDLIIKKRYHDVTDADVATWEAAGFELPQHLRRLSLSGVRFSRLPPSCINPSRLHSLFYLELCLASMDEQDLRLLGMFTEHWIISTLLTATSRS</sequence>
<name>A0A1E5V7D4_9POAL</name>
<dbReference type="Proteomes" id="UP000095767">
    <property type="component" value="Unassembled WGS sequence"/>
</dbReference>
<gene>
    <name evidence="3" type="ORF">BAE44_0018086</name>
</gene>
<dbReference type="Gene3D" id="3.80.10.10">
    <property type="entry name" value="Ribonuclease Inhibitor"/>
    <property type="match status" value="1"/>
</dbReference>
<evidence type="ECO:0000256" key="1">
    <source>
        <dbReference type="ARBA" id="ARBA00022737"/>
    </source>
</evidence>
<evidence type="ECO:0000313" key="3">
    <source>
        <dbReference type="EMBL" id="OEL20895.1"/>
    </source>
</evidence>
<dbReference type="STRING" id="888268.A0A1E5V7D4"/>